<dbReference type="EMBL" id="JBEUOH010000017">
    <property type="protein sequence ID" value="KAL0871099.1"/>
    <property type="molecule type" value="Genomic_DNA"/>
</dbReference>
<dbReference type="InterPro" id="IPR036291">
    <property type="entry name" value="NAD(P)-bd_dom_sf"/>
</dbReference>
<dbReference type="InterPro" id="IPR020904">
    <property type="entry name" value="Sc_DH/Rdtase_CS"/>
</dbReference>
<dbReference type="InterPro" id="IPR002347">
    <property type="entry name" value="SDR_fam"/>
</dbReference>
<dbReference type="PRINTS" id="PR00081">
    <property type="entry name" value="GDHRDH"/>
</dbReference>
<accession>A0ABR3HKZ8</accession>
<gene>
    <name evidence="2" type="ORF">ABMA27_004903</name>
</gene>
<organism evidence="2 3">
    <name type="scientific">Loxostege sticticalis</name>
    <name type="common">Beet webworm moth</name>
    <dbReference type="NCBI Taxonomy" id="481309"/>
    <lineage>
        <taxon>Eukaryota</taxon>
        <taxon>Metazoa</taxon>
        <taxon>Ecdysozoa</taxon>
        <taxon>Arthropoda</taxon>
        <taxon>Hexapoda</taxon>
        <taxon>Insecta</taxon>
        <taxon>Pterygota</taxon>
        <taxon>Neoptera</taxon>
        <taxon>Endopterygota</taxon>
        <taxon>Lepidoptera</taxon>
        <taxon>Glossata</taxon>
        <taxon>Ditrysia</taxon>
        <taxon>Pyraloidea</taxon>
        <taxon>Crambidae</taxon>
        <taxon>Pyraustinae</taxon>
        <taxon>Loxostege</taxon>
    </lineage>
</organism>
<name>A0ABR3HKZ8_LOXSC</name>
<proteinExistence type="predicted"/>
<dbReference type="Proteomes" id="UP001549920">
    <property type="component" value="Unassembled WGS sequence"/>
</dbReference>
<comment type="caution">
    <text evidence="2">The sequence shown here is derived from an EMBL/GenBank/DDBJ whole genome shotgun (WGS) entry which is preliminary data.</text>
</comment>
<dbReference type="Pfam" id="PF13561">
    <property type="entry name" value="adh_short_C2"/>
    <property type="match status" value="1"/>
</dbReference>
<evidence type="ECO:0000313" key="2">
    <source>
        <dbReference type="EMBL" id="KAL0871099.1"/>
    </source>
</evidence>
<dbReference type="PANTHER" id="PTHR43975">
    <property type="entry name" value="ZGC:101858"/>
    <property type="match status" value="1"/>
</dbReference>
<keyword evidence="3" id="KW-1185">Reference proteome</keyword>
<evidence type="ECO:0000313" key="3">
    <source>
        <dbReference type="Proteomes" id="UP001549920"/>
    </source>
</evidence>
<reference evidence="2 3" key="1">
    <citation type="submission" date="2024-06" db="EMBL/GenBank/DDBJ databases">
        <title>A chromosome-level genome assembly of beet webworm, Loxostege sticticalis.</title>
        <authorList>
            <person name="Zhang Y."/>
        </authorList>
    </citation>
    <scope>NUCLEOTIDE SEQUENCE [LARGE SCALE GENOMIC DNA]</scope>
    <source>
        <strain evidence="2">AQ026</strain>
        <tissue evidence="2">Whole body</tissue>
    </source>
</reference>
<dbReference type="PRINTS" id="PR00080">
    <property type="entry name" value="SDRFAMILY"/>
</dbReference>
<dbReference type="PROSITE" id="PS00061">
    <property type="entry name" value="ADH_SHORT"/>
    <property type="match status" value="1"/>
</dbReference>
<sequence>MSFKNKVVLVTGASSGIGAAIALKFAEEGANVAIVGRNEDKLKNVAENIAKVGNKPLVIVADMTKDNDVQRIVNDTLQQFGKIDVLVNNAGVVKYIDITDENAMKEYDSVITTNLRSVVYLTHLTSKYIIETRGNIINISSVAGQSVWKNAFAYCTSKAGLDHFSRAIALDLAPKGVRVNTISPGPVKSDIIENMGLKGEAATALLDGVIQKTALKRISDSVEIAQLTLFLASDRAVGITGSTYVTDNGFMLGGN</sequence>
<dbReference type="PANTHER" id="PTHR43975:SF2">
    <property type="entry name" value="EG:BACR7A4.14 PROTEIN-RELATED"/>
    <property type="match status" value="1"/>
</dbReference>
<keyword evidence="1" id="KW-0560">Oxidoreductase</keyword>
<evidence type="ECO:0000256" key="1">
    <source>
        <dbReference type="ARBA" id="ARBA00023002"/>
    </source>
</evidence>
<protein>
    <submittedName>
        <fullName evidence="2">Uncharacterized protein</fullName>
    </submittedName>
</protein>
<dbReference type="SUPFAM" id="SSF51735">
    <property type="entry name" value="NAD(P)-binding Rossmann-fold domains"/>
    <property type="match status" value="1"/>
</dbReference>
<dbReference type="Gene3D" id="3.40.50.720">
    <property type="entry name" value="NAD(P)-binding Rossmann-like Domain"/>
    <property type="match status" value="1"/>
</dbReference>